<comment type="similarity">
    <text evidence="2 9">Belongs to the G-protein coupled receptor 1 family.</text>
</comment>
<feature type="compositionally biased region" description="Basic and acidic residues" evidence="10">
    <location>
        <begin position="276"/>
        <end position="287"/>
    </location>
</feature>
<feature type="transmembrane region" description="Helical" evidence="11">
    <location>
        <begin position="149"/>
        <end position="175"/>
    </location>
</feature>
<evidence type="ECO:0000313" key="14">
    <source>
        <dbReference type="Proteomes" id="UP000076408"/>
    </source>
</evidence>
<feature type="compositionally biased region" description="Basic and acidic residues" evidence="10">
    <location>
        <begin position="883"/>
        <end position="894"/>
    </location>
</feature>
<accession>A0A182XW81</accession>
<feature type="region of interest" description="Disordered" evidence="10">
    <location>
        <begin position="850"/>
        <end position="897"/>
    </location>
</feature>
<dbReference type="OMA" id="SYQCLTQ"/>
<keyword evidence="5 9" id="KW-0297">G-protein coupled receptor</keyword>
<name>A0A182XW81_ANOST</name>
<feature type="compositionally biased region" description="Low complexity" evidence="10">
    <location>
        <begin position="248"/>
        <end position="264"/>
    </location>
</feature>
<dbReference type="Gene3D" id="1.20.1070.10">
    <property type="entry name" value="Rhodopsin 7-helix transmembrane proteins"/>
    <property type="match status" value="2"/>
</dbReference>
<keyword evidence="3 9" id="KW-0812">Transmembrane</keyword>
<dbReference type="VEuPathDB" id="VectorBase:ASTE010665"/>
<sequence>MEGKAVPFVELTVAHASVLTILAISFERYYAICEPLKAGYVCTKTRALLICLAAWTVAAILTSPILFFAEYSVQPYLDGSRAAMCLTKASNGWTFTFFLMTISLFFVLPLAILIVLYAIIARNLIASDRSRLKIRLSKPELSHKARKQVVLMLGAVVLAFFTCLLPFRVLTLWIILVPEETFQQLAPERYYNLLYFSRIMLYLNSAVNPILYNLMSSKFRKGFLRLCSCSGWATGRRGARKGRNRSATFTTTTTTTTTTTSSTFGGHPSLGCGHEPSTDGHPMDRKNGSKKLTLSLDDLRLQLPTDGGSSPPTSFYRINLVRQYSSPLLVFSSPTPVRPSPCHRSAFKRQFNVTFDEPAGLLASAEAEQLLLRIDHPEPALLPRSQALRNPLRMKLPRFHGPRRPNVPNGDSRRATVKQLSLDETLLTGAIAGRKYVEYIDGNMVAACLSPVDSFWPASFFVGSIVLFFIIPLFILVVLYSVIAKNLMDNPSIIMSSASNGNRGNVYKYRKQVIFMLGAVVVSFFVCLLPFRALTLWIIIVPSETIVSVGIERFYILLYFCRIMLYMNSAINPILYNLMSSKFRNGFLQLLGCGKIVRSDSISSGARKGGGTFHTGSTNLSSSHGTSSSQRKSQREDSSNGGNSIRRPTVQFQQPPVSDEWHPPSQAAVRRHSSIISIRGVSSAGKMNSTDAKQQEVGTLIGPVLENGNKIVEEEEAADESVDSNVRGIGPLQQQQQPLPNSNGFHRFKDRVRFNGSRQSYRAKLDFHHYRGSHIGHGHVTAITNNCITTSEVESTDDCTPPLANEQQPHRSNDNNRFSLLKSYATAALATATTAATATAVVVIVATGSVDLDPTPDQANRTELPTGDNSSETDQRSPTADQQTKERIEVEGNGKESPTACIATSFAVGSMECDI</sequence>
<feature type="region of interest" description="Disordered" evidence="10">
    <location>
        <begin position="603"/>
        <end position="672"/>
    </location>
</feature>
<dbReference type="SUPFAM" id="SSF81321">
    <property type="entry name" value="Family A G protein-coupled receptor-like"/>
    <property type="match status" value="2"/>
</dbReference>
<keyword evidence="8 9" id="KW-0807">Transducer</keyword>
<evidence type="ECO:0000256" key="4">
    <source>
        <dbReference type="ARBA" id="ARBA00022989"/>
    </source>
</evidence>
<dbReference type="Pfam" id="PF00001">
    <property type="entry name" value="7tm_1"/>
    <property type="match status" value="2"/>
</dbReference>
<evidence type="ECO:0000256" key="11">
    <source>
        <dbReference type="SAM" id="Phobius"/>
    </source>
</evidence>
<dbReference type="PANTHER" id="PTHR24243">
    <property type="entry name" value="G-PROTEIN COUPLED RECEPTOR"/>
    <property type="match status" value="1"/>
</dbReference>
<dbReference type="PROSITE" id="PS00237">
    <property type="entry name" value="G_PROTEIN_RECEP_F1_1"/>
    <property type="match status" value="2"/>
</dbReference>
<feature type="transmembrane region" description="Helical" evidence="11">
    <location>
        <begin position="554"/>
        <end position="576"/>
    </location>
</feature>
<keyword evidence="4 11" id="KW-1133">Transmembrane helix</keyword>
<evidence type="ECO:0000256" key="1">
    <source>
        <dbReference type="ARBA" id="ARBA00004141"/>
    </source>
</evidence>
<reference evidence="14" key="1">
    <citation type="journal article" date="2014" name="Genome Biol.">
        <title>Genome analysis of a major urban malaria vector mosquito, Anopheles stephensi.</title>
        <authorList>
            <person name="Jiang X."/>
            <person name="Peery A."/>
            <person name="Hall A.B."/>
            <person name="Sharma A."/>
            <person name="Chen X.G."/>
            <person name="Waterhouse R.M."/>
            <person name="Komissarov A."/>
            <person name="Riehle M.M."/>
            <person name="Shouche Y."/>
            <person name="Sharakhova M.V."/>
            <person name="Lawson D."/>
            <person name="Pakpour N."/>
            <person name="Arensburger P."/>
            <person name="Davidson V.L."/>
            <person name="Eiglmeier K."/>
            <person name="Emrich S."/>
            <person name="George P."/>
            <person name="Kennedy R.C."/>
            <person name="Mane S.P."/>
            <person name="Maslen G."/>
            <person name="Oringanje C."/>
            <person name="Qi Y."/>
            <person name="Settlage R."/>
            <person name="Tojo M."/>
            <person name="Tubio J.M."/>
            <person name="Unger M.F."/>
            <person name="Wang B."/>
            <person name="Vernick K.D."/>
            <person name="Ribeiro J.M."/>
            <person name="James A.A."/>
            <person name="Michel K."/>
            <person name="Riehle M.A."/>
            <person name="Luckhart S."/>
            <person name="Sharakhov I.V."/>
            <person name="Tu Z."/>
        </authorList>
    </citation>
    <scope>NUCLEOTIDE SEQUENCE [LARGE SCALE GENOMIC DNA]</scope>
    <source>
        <strain evidence="14">Indian</strain>
    </source>
</reference>
<evidence type="ECO:0000256" key="5">
    <source>
        <dbReference type="ARBA" id="ARBA00023040"/>
    </source>
</evidence>
<dbReference type="GO" id="GO:0005886">
    <property type="term" value="C:plasma membrane"/>
    <property type="evidence" value="ECO:0007669"/>
    <property type="project" value="TreeGrafter"/>
</dbReference>
<evidence type="ECO:0000256" key="3">
    <source>
        <dbReference type="ARBA" id="ARBA00022692"/>
    </source>
</evidence>
<comment type="subcellular location">
    <subcellularLocation>
        <location evidence="1">Membrane</location>
        <topology evidence="1">Multi-pass membrane protein</topology>
    </subcellularLocation>
</comment>
<reference evidence="13" key="2">
    <citation type="submission" date="2020-05" db="UniProtKB">
        <authorList>
            <consortium name="EnsemblMetazoa"/>
        </authorList>
    </citation>
    <scope>IDENTIFICATION</scope>
    <source>
        <strain evidence="13">Indian</strain>
    </source>
</reference>
<dbReference type="VEuPathDB" id="VectorBase:ASTEI00467"/>
<feature type="region of interest" description="Disordered" evidence="10">
    <location>
        <begin position="793"/>
        <end position="816"/>
    </location>
</feature>
<dbReference type="PANTHER" id="PTHR24243:SF233">
    <property type="entry name" value="THYROTROPIN-RELEASING HORMONE RECEPTOR"/>
    <property type="match status" value="1"/>
</dbReference>
<feature type="compositionally biased region" description="Low complexity" evidence="10">
    <location>
        <begin position="614"/>
        <end position="629"/>
    </location>
</feature>
<evidence type="ECO:0000259" key="12">
    <source>
        <dbReference type="PROSITE" id="PS50262"/>
    </source>
</evidence>
<feature type="region of interest" description="Disordered" evidence="10">
    <location>
        <begin position="237"/>
        <end position="288"/>
    </location>
</feature>
<feature type="transmembrane region" description="Helical" evidence="11">
    <location>
        <begin position="513"/>
        <end position="542"/>
    </location>
</feature>
<feature type="transmembrane region" description="Helical" evidence="11">
    <location>
        <begin position="460"/>
        <end position="483"/>
    </location>
</feature>
<dbReference type="VEuPathDB" id="VectorBase:ASTEI20_041354"/>
<protein>
    <recommendedName>
        <fullName evidence="12">G-protein coupled receptors family 1 profile domain-containing protein</fullName>
    </recommendedName>
</protein>
<dbReference type="STRING" id="30069.A0A182XW81"/>
<feature type="transmembrane region" description="Helical" evidence="11">
    <location>
        <begin position="97"/>
        <end position="125"/>
    </location>
</feature>
<evidence type="ECO:0000313" key="13">
    <source>
        <dbReference type="EnsemblMetazoa" id="ASTEI00467-PA"/>
    </source>
</evidence>
<keyword evidence="14" id="KW-1185">Reference proteome</keyword>
<evidence type="ECO:0000256" key="8">
    <source>
        <dbReference type="ARBA" id="ARBA00023224"/>
    </source>
</evidence>
<dbReference type="GO" id="GO:0004930">
    <property type="term" value="F:G protein-coupled receptor activity"/>
    <property type="evidence" value="ECO:0007669"/>
    <property type="project" value="UniProtKB-KW"/>
</dbReference>
<dbReference type="Proteomes" id="UP000076408">
    <property type="component" value="Unassembled WGS sequence"/>
</dbReference>
<keyword evidence="6 11" id="KW-0472">Membrane</keyword>
<proteinExistence type="inferred from homology"/>
<feature type="transmembrane region" description="Helical" evidence="11">
    <location>
        <begin position="47"/>
        <end position="69"/>
    </location>
</feature>
<evidence type="ECO:0000256" key="7">
    <source>
        <dbReference type="ARBA" id="ARBA00023170"/>
    </source>
</evidence>
<evidence type="ECO:0000256" key="6">
    <source>
        <dbReference type="ARBA" id="ARBA00023136"/>
    </source>
</evidence>
<dbReference type="EnsemblMetazoa" id="ASTEI00467-RA">
    <property type="protein sequence ID" value="ASTEI00467-PA"/>
    <property type="gene ID" value="ASTEI00467"/>
</dbReference>
<dbReference type="AlphaFoldDB" id="A0A182XW81"/>
<dbReference type="InterPro" id="IPR017452">
    <property type="entry name" value="GPCR_Rhodpsn_7TM"/>
</dbReference>
<feature type="domain" description="G-protein coupled receptors family 1 profile" evidence="12">
    <location>
        <begin position="1"/>
        <end position="212"/>
    </location>
</feature>
<keyword evidence="7 9" id="KW-0675">Receptor</keyword>
<evidence type="ECO:0000256" key="10">
    <source>
        <dbReference type="SAM" id="MobiDB-lite"/>
    </source>
</evidence>
<evidence type="ECO:0000256" key="9">
    <source>
        <dbReference type="RuleBase" id="RU000688"/>
    </source>
</evidence>
<dbReference type="PRINTS" id="PR00237">
    <property type="entry name" value="GPCRRHODOPSN"/>
</dbReference>
<feature type="domain" description="G-protein coupled receptors family 1 profile" evidence="12">
    <location>
        <begin position="448"/>
        <end position="576"/>
    </location>
</feature>
<feature type="transmembrane region" description="Helical" evidence="11">
    <location>
        <begin position="6"/>
        <end position="26"/>
    </location>
</feature>
<dbReference type="InterPro" id="IPR000276">
    <property type="entry name" value="GPCR_Rhodpsn"/>
</dbReference>
<organism evidence="13 14">
    <name type="scientific">Anopheles stephensi</name>
    <name type="common">Indo-Pakistan malaria mosquito</name>
    <dbReference type="NCBI Taxonomy" id="30069"/>
    <lineage>
        <taxon>Eukaryota</taxon>
        <taxon>Metazoa</taxon>
        <taxon>Ecdysozoa</taxon>
        <taxon>Arthropoda</taxon>
        <taxon>Hexapoda</taxon>
        <taxon>Insecta</taxon>
        <taxon>Pterygota</taxon>
        <taxon>Neoptera</taxon>
        <taxon>Endopterygota</taxon>
        <taxon>Diptera</taxon>
        <taxon>Nematocera</taxon>
        <taxon>Culicoidea</taxon>
        <taxon>Culicidae</taxon>
        <taxon>Anophelinae</taxon>
        <taxon>Anopheles</taxon>
    </lineage>
</organism>
<dbReference type="PROSITE" id="PS50262">
    <property type="entry name" value="G_PROTEIN_RECEP_F1_2"/>
    <property type="match status" value="2"/>
</dbReference>
<evidence type="ECO:0000256" key="2">
    <source>
        <dbReference type="ARBA" id="ARBA00010663"/>
    </source>
</evidence>
<feature type="compositionally biased region" description="Polar residues" evidence="10">
    <location>
        <begin position="857"/>
        <end position="882"/>
    </location>
</feature>